<dbReference type="Proteomes" id="UP001266305">
    <property type="component" value="Unassembled WGS sequence"/>
</dbReference>
<dbReference type="PROSITE" id="PS51304">
    <property type="entry name" value="GALECTIN"/>
    <property type="match status" value="1"/>
</dbReference>
<keyword evidence="1 2" id="KW-0430">Lectin</keyword>
<dbReference type="PANTHER" id="PTHR11346">
    <property type="entry name" value="GALECTIN"/>
    <property type="match status" value="1"/>
</dbReference>
<dbReference type="SMART" id="SM00276">
    <property type="entry name" value="GLECT"/>
    <property type="match status" value="1"/>
</dbReference>
<feature type="compositionally biased region" description="Basic and acidic residues" evidence="3">
    <location>
        <begin position="112"/>
        <end position="121"/>
    </location>
</feature>
<feature type="domain" description="Galectin" evidence="4">
    <location>
        <begin position="19"/>
        <end position="198"/>
    </location>
</feature>
<evidence type="ECO:0000256" key="1">
    <source>
        <dbReference type="ARBA" id="ARBA00022734"/>
    </source>
</evidence>
<dbReference type="PANTHER" id="PTHR11346:SF107">
    <property type="entry name" value="GALECTIN-7"/>
    <property type="match status" value="1"/>
</dbReference>
<dbReference type="CDD" id="cd00070">
    <property type="entry name" value="GLECT"/>
    <property type="match status" value="1"/>
</dbReference>
<proteinExistence type="predicted"/>
<evidence type="ECO:0000313" key="6">
    <source>
        <dbReference type="Proteomes" id="UP001266305"/>
    </source>
</evidence>
<dbReference type="Pfam" id="PF00337">
    <property type="entry name" value="Gal-bind_lectin"/>
    <property type="match status" value="1"/>
</dbReference>
<reference evidence="5 6" key="1">
    <citation type="submission" date="2023-05" db="EMBL/GenBank/DDBJ databases">
        <title>B98-5 Cell Line De Novo Hybrid Assembly: An Optical Mapping Approach.</title>
        <authorList>
            <person name="Kananen K."/>
            <person name="Auerbach J.A."/>
            <person name="Kautto E."/>
            <person name="Blachly J.S."/>
        </authorList>
    </citation>
    <scope>NUCLEOTIDE SEQUENCE [LARGE SCALE GENOMIC DNA]</scope>
    <source>
        <strain evidence="5">B95-8</strain>
        <tissue evidence="5">Cell line</tissue>
    </source>
</reference>
<name>A0ABQ9TUB7_SAGOE</name>
<comment type="caution">
    <text evidence="5">The sequence shown here is derived from an EMBL/GenBank/DDBJ whole genome shotgun (WGS) entry which is preliminary data.</text>
</comment>
<dbReference type="Gene3D" id="2.60.120.200">
    <property type="match status" value="1"/>
</dbReference>
<protein>
    <recommendedName>
        <fullName evidence="2">Galectin</fullName>
    </recommendedName>
</protein>
<feature type="region of interest" description="Disordered" evidence="3">
    <location>
        <begin position="112"/>
        <end position="149"/>
    </location>
</feature>
<sequence>MVGSSEGGPQTPFLQNVPHKTSLPEGICPGTVLRIRGVVPPNASRFHVNLLCGEEQGSDAVLHFNPRLDTSEVVFNSLEQGSWGREERGQGVPFQRGQPFEVLIIASDDGFKVPGAEEKRPGGRRGGTGAQPGQDEASPSRLKAVAQTRHSPPYSRFLVPEAVVGDAQYHHFRHRLPLARVRLVEVGGDVQLDSAGPGPWKANKA</sequence>
<accession>A0ABQ9TUB7</accession>
<dbReference type="InterPro" id="IPR001079">
    <property type="entry name" value="Galectin_CRD"/>
</dbReference>
<keyword evidence="6" id="KW-1185">Reference proteome</keyword>
<dbReference type="SUPFAM" id="SSF49899">
    <property type="entry name" value="Concanavalin A-like lectins/glucanases"/>
    <property type="match status" value="1"/>
</dbReference>
<evidence type="ECO:0000259" key="4">
    <source>
        <dbReference type="PROSITE" id="PS51304"/>
    </source>
</evidence>
<gene>
    <name evidence="5" type="primary">LGALS7_2</name>
    <name evidence="5" type="ORF">P7K49_034286</name>
</gene>
<evidence type="ECO:0000256" key="2">
    <source>
        <dbReference type="RuleBase" id="RU102079"/>
    </source>
</evidence>
<dbReference type="EMBL" id="JASSZA010000019">
    <property type="protein sequence ID" value="KAK2088379.1"/>
    <property type="molecule type" value="Genomic_DNA"/>
</dbReference>
<evidence type="ECO:0000256" key="3">
    <source>
        <dbReference type="SAM" id="MobiDB-lite"/>
    </source>
</evidence>
<organism evidence="5 6">
    <name type="scientific">Saguinus oedipus</name>
    <name type="common">Cotton-top tamarin</name>
    <name type="synonym">Oedipomidas oedipus</name>
    <dbReference type="NCBI Taxonomy" id="9490"/>
    <lineage>
        <taxon>Eukaryota</taxon>
        <taxon>Metazoa</taxon>
        <taxon>Chordata</taxon>
        <taxon>Craniata</taxon>
        <taxon>Vertebrata</taxon>
        <taxon>Euteleostomi</taxon>
        <taxon>Mammalia</taxon>
        <taxon>Eutheria</taxon>
        <taxon>Euarchontoglires</taxon>
        <taxon>Primates</taxon>
        <taxon>Haplorrhini</taxon>
        <taxon>Platyrrhini</taxon>
        <taxon>Cebidae</taxon>
        <taxon>Callitrichinae</taxon>
        <taxon>Saguinus</taxon>
    </lineage>
</organism>
<dbReference type="InterPro" id="IPR013320">
    <property type="entry name" value="ConA-like_dom_sf"/>
</dbReference>
<dbReference type="InterPro" id="IPR044156">
    <property type="entry name" value="Galectin-like"/>
</dbReference>
<evidence type="ECO:0000313" key="5">
    <source>
        <dbReference type="EMBL" id="KAK2088379.1"/>
    </source>
</evidence>
<dbReference type="SMART" id="SM00908">
    <property type="entry name" value="Gal-bind_lectin"/>
    <property type="match status" value="1"/>
</dbReference>